<organism evidence="1 2">
    <name type="scientific">Zopfia rhizophila CBS 207.26</name>
    <dbReference type="NCBI Taxonomy" id="1314779"/>
    <lineage>
        <taxon>Eukaryota</taxon>
        <taxon>Fungi</taxon>
        <taxon>Dikarya</taxon>
        <taxon>Ascomycota</taxon>
        <taxon>Pezizomycotina</taxon>
        <taxon>Dothideomycetes</taxon>
        <taxon>Dothideomycetes incertae sedis</taxon>
        <taxon>Zopfiaceae</taxon>
        <taxon>Zopfia</taxon>
    </lineage>
</organism>
<dbReference type="EMBL" id="ML994668">
    <property type="protein sequence ID" value="KAF2179280.1"/>
    <property type="molecule type" value="Genomic_DNA"/>
</dbReference>
<protein>
    <recommendedName>
        <fullName evidence="3">Methyltransferase type 11 domain-containing protein</fullName>
    </recommendedName>
</protein>
<gene>
    <name evidence="1" type="ORF">K469DRAFT_716542</name>
</gene>
<evidence type="ECO:0008006" key="3">
    <source>
        <dbReference type="Google" id="ProtNLM"/>
    </source>
</evidence>
<evidence type="ECO:0000313" key="2">
    <source>
        <dbReference type="Proteomes" id="UP000800200"/>
    </source>
</evidence>
<keyword evidence="2" id="KW-1185">Reference proteome</keyword>
<dbReference type="InterPro" id="IPR029063">
    <property type="entry name" value="SAM-dependent_MTases_sf"/>
</dbReference>
<proteinExistence type="predicted"/>
<accession>A0A6A6DMV7</accession>
<sequence length="81" mass="8864">MDATVLSFPAGTFTHSIGNALLFVLSNDGIDALKEMYRTLRPVGIAAVNSWAYMPNMEPIQVAAKTTRLARTPLPRQGMEK</sequence>
<reference evidence="1" key="1">
    <citation type="journal article" date="2020" name="Stud. Mycol.">
        <title>101 Dothideomycetes genomes: a test case for predicting lifestyles and emergence of pathogens.</title>
        <authorList>
            <person name="Haridas S."/>
            <person name="Albert R."/>
            <person name="Binder M."/>
            <person name="Bloem J."/>
            <person name="Labutti K."/>
            <person name="Salamov A."/>
            <person name="Andreopoulos B."/>
            <person name="Baker S."/>
            <person name="Barry K."/>
            <person name="Bills G."/>
            <person name="Bluhm B."/>
            <person name="Cannon C."/>
            <person name="Castanera R."/>
            <person name="Culley D."/>
            <person name="Daum C."/>
            <person name="Ezra D."/>
            <person name="Gonzalez J."/>
            <person name="Henrissat B."/>
            <person name="Kuo A."/>
            <person name="Liang C."/>
            <person name="Lipzen A."/>
            <person name="Lutzoni F."/>
            <person name="Magnuson J."/>
            <person name="Mondo S."/>
            <person name="Nolan M."/>
            <person name="Ohm R."/>
            <person name="Pangilinan J."/>
            <person name="Park H.-J."/>
            <person name="Ramirez L."/>
            <person name="Alfaro M."/>
            <person name="Sun H."/>
            <person name="Tritt A."/>
            <person name="Yoshinaga Y."/>
            <person name="Zwiers L.-H."/>
            <person name="Turgeon B."/>
            <person name="Goodwin S."/>
            <person name="Spatafora J."/>
            <person name="Crous P."/>
            <person name="Grigoriev I."/>
        </authorList>
    </citation>
    <scope>NUCLEOTIDE SEQUENCE</scope>
    <source>
        <strain evidence="1">CBS 207.26</strain>
    </source>
</reference>
<dbReference type="Gene3D" id="3.40.50.150">
    <property type="entry name" value="Vaccinia Virus protein VP39"/>
    <property type="match status" value="1"/>
</dbReference>
<dbReference type="AlphaFoldDB" id="A0A6A6DMV7"/>
<dbReference type="Proteomes" id="UP000800200">
    <property type="component" value="Unassembled WGS sequence"/>
</dbReference>
<name>A0A6A6DMV7_9PEZI</name>
<evidence type="ECO:0000313" key="1">
    <source>
        <dbReference type="EMBL" id="KAF2179280.1"/>
    </source>
</evidence>
<dbReference type="OrthoDB" id="2013972at2759"/>